<dbReference type="SUPFAM" id="SSF53474">
    <property type="entry name" value="alpha/beta-Hydrolases"/>
    <property type="match status" value="1"/>
</dbReference>
<evidence type="ECO:0000313" key="3">
    <source>
        <dbReference type="Proteomes" id="UP000192319"/>
    </source>
</evidence>
<dbReference type="InterPro" id="IPR029058">
    <property type="entry name" value="AB_hydrolase_fold"/>
</dbReference>
<dbReference type="EMBL" id="MVHD01000013">
    <property type="protein sequence ID" value="OQZ91056.1"/>
    <property type="molecule type" value="Genomic_DNA"/>
</dbReference>
<comment type="caution">
    <text evidence="2">The sequence shown here is derived from an EMBL/GenBank/DDBJ whole genome shotgun (WGS) entry which is preliminary data.</text>
</comment>
<reference evidence="2 3" key="1">
    <citation type="submission" date="2017-02" db="EMBL/GenBank/DDBJ databases">
        <title>The new phylogeny of genus Mycobacterium.</title>
        <authorList>
            <person name="Tortoli E."/>
            <person name="Trovato A."/>
            <person name="Cirillo D.M."/>
        </authorList>
    </citation>
    <scope>NUCLEOTIDE SEQUENCE [LARGE SCALE GENOMIC DNA]</scope>
    <source>
        <strain evidence="2 3">DSM 45230</strain>
    </source>
</reference>
<evidence type="ECO:0000259" key="1">
    <source>
        <dbReference type="Pfam" id="PF12697"/>
    </source>
</evidence>
<evidence type="ECO:0000313" key="2">
    <source>
        <dbReference type="EMBL" id="OQZ91056.1"/>
    </source>
</evidence>
<dbReference type="Proteomes" id="UP000192319">
    <property type="component" value="Unassembled WGS sequence"/>
</dbReference>
<proteinExistence type="predicted"/>
<feature type="domain" description="AB hydrolase-1" evidence="1">
    <location>
        <begin position="34"/>
        <end position="212"/>
    </location>
</feature>
<dbReference type="Pfam" id="PF12697">
    <property type="entry name" value="Abhydrolase_6"/>
    <property type="match status" value="1"/>
</dbReference>
<keyword evidence="3" id="KW-1185">Reference proteome</keyword>
<dbReference type="InterPro" id="IPR000073">
    <property type="entry name" value="AB_hydrolase_1"/>
</dbReference>
<protein>
    <submittedName>
        <fullName evidence="2">Esterase</fullName>
    </submittedName>
</protein>
<gene>
    <name evidence="2" type="ORF">BST11_10330</name>
</gene>
<organism evidence="2 3">
    <name type="scientific">Mycobacterium alsense</name>
    <dbReference type="NCBI Taxonomy" id="324058"/>
    <lineage>
        <taxon>Bacteria</taxon>
        <taxon>Bacillati</taxon>
        <taxon>Actinomycetota</taxon>
        <taxon>Actinomycetes</taxon>
        <taxon>Mycobacteriales</taxon>
        <taxon>Mycobacteriaceae</taxon>
        <taxon>Mycobacterium</taxon>
    </lineage>
</organism>
<name>A0ABX3RAN1_9MYCO</name>
<accession>A0ABX3RAN1</accession>
<dbReference type="Gene3D" id="3.40.50.1820">
    <property type="entry name" value="alpha/beta hydrolase"/>
    <property type="match status" value="1"/>
</dbReference>
<sequence length="235" mass="24091">MDPGHGGHPRPVEAVEYATGRWADVFGESTQPTVLLWHGMQPDARAAVRPLAGMLAGHGAAVVAPDWNSHSGDGGRADLLASLDFARNFAADPDGMVLVGWSLGGSAAAALTLDAARFGVAPAHTVCLAGAFMVPDPISGRTPADALRPDRVGAPFTLLHGLADDAVPVAASRDFAAGLERVGWPVELVELAADHGSIAGADYDPVADRYEPATGGRALEVAAEVAARIAALIDR</sequence>